<dbReference type="Gene3D" id="1.10.1070.20">
    <property type="match status" value="1"/>
</dbReference>
<dbReference type="RefSeq" id="WP_284723213.1">
    <property type="nucleotide sequence ID" value="NZ_BSND01000005.1"/>
</dbReference>
<dbReference type="InterPro" id="IPR017508">
    <property type="entry name" value="HipA_N1"/>
</dbReference>
<dbReference type="Proteomes" id="UP001161423">
    <property type="component" value="Unassembled WGS sequence"/>
</dbReference>
<dbReference type="PANTHER" id="PTHR37419">
    <property type="entry name" value="SERINE/THREONINE-PROTEIN KINASE TOXIN HIPA"/>
    <property type="match status" value="1"/>
</dbReference>
<protein>
    <submittedName>
        <fullName evidence="6">Kinase Y4mE</fullName>
    </submittedName>
</protein>
<dbReference type="InterPro" id="IPR012893">
    <property type="entry name" value="HipA-like_C"/>
</dbReference>
<comment type="similarity">
    <text evidence="1">Belongs to the HipA Ser/Thr kinase family.</text>
</comment>
<keyword evidence="2" id="KW-0808">Transferase</keyword>
<evidence type="ECO:0000259" key="4">
    <source>
        <dbReference type="Pfam" id="PF07804"/>
    </source>
</evidence>
<dbReference type="CDD" id="cd17793">
    <property type="entry name" value="HipA"/>
    <property type="match status" value="1"/>
</dbReference>
<dbReference type="EMBL" id="BSND01000005">
    <property type="protein sequence ID" value="GLQ00094.1"/>
    <property type="molecule type" value="Genomic_DNA"/>
</dbReference>
<comment type="caution">
    <text evidence="6">The sequence shown here is derived from an EMBL/GenBank/DDBJ whole genome shotgun (WGS) entry which is preliminary data.</text>
</comment>
<dbReference type="GO" id="GO:0016301">
    <property type="term" value="F:kinase activity"/>
    <property type="evidence" value="ECO:0007669"/>
    <property type="project" value="UniProtKB-KW"/>
</dbReference>
<feature type="domain" description="HipA-like C-terminal" evidence="4">
    <location>
        <begin position="145"/>
        <end position="380"/>
    </location>
</feature>
<evidence type="ECO:0000256" key="3">
    <source>
        <dbReference type="ARBA" id="ARBA00022777"/>
    </source>
</evidence>
<keyword evidence="3 6" id="KW-0418">Kinase</keyword>
<evidence type="ECO:0000313" key="6">
    <source>
        <dbReference type="EMBL" id="GLQ00094.1"/>
    </source>
</evidence>
<evidence type="ECO:0000256" key="1">
    <source>
        <dbReference type="ARBA" id="ARBA00010164"/>
    </source>
</evidence>
<dbReference type="Pfam" id="PF07804">
    <property type="entry name" value="HipA_C"/>
    <property type="match status" value="1"/>
</dbReference>
<proteinExistence type="inferred from homology"/>
<evidence type="ECO:0000313" key="7">
    <source>
        <dbReference type="Proteomes" id="UP001161423"/>
    </source>
</evidence>
<reference evidence="6" key="1">
    <citation type="journal article" date="2014" name="Int. J. Syst. Evol. Microbiol.">
        <title>Complete genome of a new Firmicutes species belonging to the dominant human colonic microbiota ('Ruminococcus bicirculans') reveals two chromosomes and a selective capacity to utilize plant glucans.</title>
        <authorList>
            <consortium name="NISC Comparative Sequencing Program"/>
            <person name="Wegmann U."/>
            <person name="Louis P."/>
            <person name="Goesmann A."/>
            <person name="Henrissat B."/>
            <person name="Duncan S.H."/>
            <person name="Flint H.J."/>
        </authorList>
    </citation>
    <scope>NUCLEOTIDE SEQUENCE</scope>
    <source>
        <strain evidence="6">NBRC 102424</strain>
    </source>
</reference>
<feature type="domain" description="HipA N-terminal subdomain 1" evidence="5">
    <location>
        <begin position="5"/>
        <end position="103"/>
    </location>
</feature>
<accession>A0ABQ5TVR0</accession>
<dbReference type="PANTHER" id="PTHR37419:SF1">
    <property type="entry name" value="SERINE_THREONINE-PROTEIN KINASE TOXIN HIPA"/>
    <property type="match status" value="1"/>
</dbReference>
<keyword evidence="7" id="KW-1185">Reference proteome</keyword>
<dbReference type="NCBIfam" id="TIGR03071">
    <property type="entry name" value="couple_hipA"/>
    <property type="match status" value="1"/>
</dbReference>
<evidence type="ECO:0000256" key="2">
    <source>
        <dbReference type="ARBA" id="ARBA00022679"/>
    </source>
</evidence>
<evidence type="ECO:0000259" key="5">
    <source>
        <dbReference type="Pfam" id="PF13657"/>
    </source>
</evidence>
<gene>
    <name evidence="6" type="ORF">GCM10007891_19470</name>
</gene>
<name>A0ABQ5TVR0_9GAMM</name>
<organism evidence="6 7">
    <name type="scientific">Methylophaga thalassica</name>
    <dbReference type="NCBI Taxonomy" id="40223"/>
    <lineage>
        <taxon>Bacteria</taxon>
        <taxon>Pseudomonadati</taxon>
        <taxon>Pseudomonadota</taxon>
        <taxon>Gammaproteobacteria</taxon>
        <taxon>Thiotrichales</taxon>
        <taxon>Piscirickettsiaceae</taxon>
        <taxon>Methylophaga</taxon>
    </lineage>
</organism>
<reference evidence="6" key="2">
    <citation type="submission" date="2023-01" db="EMBL/GenBank/DDBJ databases">
        <title>Draft genome sequence of Methylophaga thalassica strain NBRC 102424.</title>
        <authorList>
            <person name="Sun Q."/>
            <person name="Mori K."/>
        </authorList>
    </citation>
    <scope>NUCLEOTIDE SEQUENCE</scope>
    <source>
        <strain evidence="6">NBRC 102424</strain>
    </source>
</reference>
<dbReference type="Pfam" id="PF13657">
    <property type="entry name" value="Couple_hipA"/>
    <property type="match status" value="1"/>
</dbReference>
<dbReference type="InterPro" id="IPR052028">
    <property type="entry name" value="HipA_Ser/Thr_kinase"/>
</dbReference>
<sequence>MTHGLAVYLNNKHVGRLWLADKRRLAFQYEKGWLRSEDTIPLSLSLPLQPDIFDDDVARPFFANLLPEAEQRRLVALNLGVSEGNDYALLDEIGGECAGAVMLLPDGELPTEYGIYQPVDDDELKAIIDELPRRPMMAGEEGVRLSLAGAQSKLPVYYNKESGLLSITSGAAPSTHIIKPPISRIQHSVENEAFCMQLALHLGLAVPPATVLHKHMPLYLVERYDRSVDGASGRIERLHQEDFCQALAVMPDMKYEKEGGPILQQCFQLLRDRSIQPTADIQSLLDWVVFNFLIGNADAHAKNISLLLTDTGPKLAPFYDLLSTAVYPELNAKMAMRIGGEDRPDWIIARRWQQFAKDIEIQDKLVRSRLQKMSQQIVEQAYALRDAFFAEHGQCVVIDKIITIIEARARKVATILAETK</sequence>